<sequence length="60" mass="7009">MSTLERRACLADQLPRMYRHLLHCRHTWPRYHSPHAIHGIALVGRCHPTIAPMRFAVVAR</sequence>
<reference evidence="1" key="1">
    <citation type="journal article" date="2015" name="Front. Microbiol.">
        <title>Combining genomic sequencing methods to explore viral diversity and reveal potential virus-host interactions.</title>
        <authorList>
            <person name="Chow C.E."/>
            <person name="Winget D.M."/>
            <person name="White R.A.III."/>
            <person name="Hallam S.J."/>
            <person name="Suttle C.A."/>
        </authorList>
    </citation>
    <scope>NUCLEOTIDE SEQUENCE</scope>
    <source>
        <strain evidence="1">Anoxic3_5</strain>
    </source>
</reference>
<name>A0A0F7L414_9VIRU</name>
<evidence type="ECO:0000313" key="1">
    <source>
        <dbReference type="EMBL" id="AKH46233.1"/>
    </source>
</evidence>
<protein>
    <submittedName>
        <fullName evidence="1">Uncharacterized protein</fullName>
    </submittedName>
</protein>
<accession>A0A0F7L414</accession>
<reference evidence="1" key="2">
    <citation type="submission" date="2015-03" db="EMBL/GenBank/DDBJ databases">
        <authorList>
            <person name="Chow C.-E.T."/>
            <person name="Winget D.M."/>
            <person name="White R.A.III."/>
            <person name="Hallam S.J."/>
            <person name="Suttle C.A."/>
        </authorList>
    </citation>
    <scope>NUCLEOTIDE SEQUENCE</scope>
    <source>
        <strain evidence="1">Anoxic3_5</strain>
    </source>
</reference>
<organism evidence="1">
    <name type="scientific">uncultured marine virus</name>
    <dbReference type="NCBI Taxonomy" id="186617"/>
    <lineage>
        <taxon>Viruses</taxon>
        <taxon>environmental samples</taxon>
    </lineage>
</organism>
<proteinExistence type="predicted"/>
<dbReference type="EMBL" id="KR029580">
    <property type="protein sequence ID" value="AKH46233.1"/>
    <property type="molecule type" value="Genomic_DNA"/>
</dbReference>